<evidence type="ECO:0000313" key="2">
    <source>
        <dbReference type="EMBL" id="MDG4527027.1"/>
    </source>
</evidence>
<dbReference type="Proteomes" id="UP001152875">
    <property type="component" value="Unassembled WGS sequence"/>
</dbReference>
<reference evidence="2" key="1">
    <citation type="submission" date="2022-07" db="EMBL/GenBank/DDBJ databases">
        <title>Whole Genome Sequencing of Streptococcus suis.</title>
        <authorList>
            <person name="Dai X."/>
            <person name="Huang J."/>
            <person name="Wang L."/>
        </authorList>
    </citation>
    <scope>NUCLEOTIDE SEQUENCE</scope>
    <source>
        <strain evidence="2">XNB2</strain>
    </source>
</reference>
<organism evidence="2 3">
    <name type="scientific">Streptococcus suis</name>
    <dbReference type="NCBI Taxonomy" id="1307"/>
    <lineage>
        <taxon>Bacteria</taxon>
        <taxon>Bacillati</taxon>
        <taxon>Bacillota</taxon>
        <taxon>Bacilli</taxon>
        <taxon>Lactobacillales</taxon>
        <taxon>Streptococcaceae</taxon>
        <taxon>Streptococcus</taxon>
    </lineage>
</organism>
<dbReference type="Gene3D" id="1.25.40.10">
    <property type="entry name" value="Tetratricopeptide repeat domain"/>
    <property type="match status" value="1"/>
</dbReference>
<dbReference type="PROSITE" id="PS50943">
    <property type="entry name" value="HTH_CROC1"/>
    <property type="match status" value="1"/>
</dbReference>
<dbReference type="InterPro" id="IPR010982">
    <property type="entry name" value="Lambda_DNA-bd_dom_sf"/>
</dbReference>
<dbReference type="InterPro" id="IPR053163">
    <property type="entry name" value="HTH-type_regulator_Rgg"/>
</dbReference>
<evidence type="ECO:0000313" key="3">
    <source>
        <dbReference type="Proteomes" id="UP001152875"/>
    </source>
</evidence>
<dbReference type="AlphaFoldDB" id="A0A9X4MT52"/>
<protein>
    <submittedName>
        <fullName evidence="2">Helix-turn-helix domain-containing protein</fullName>
    </submittedName>
</protein>
<dbReference type="EMBL" id="JANFMP010000014">
    <property type="protein sequence ID" value="MDG4527027.1"/>
    <property type="molecule type" value="Genomic_DNA"/>
</dbReference>
<evidence type="ECO:0000259" key="1">
    <source>
        <dbReference type="PROSITE" id="PS50943"/>
    </source>
</evidence>
<accession>A0A9X4MT52</accession>
<dbReference type="Pfam" id="PF18768">
    <property type="entry name" value="RNPP_C"/>
    <property type="match status" value="1"/>
</dbReference>
<dbReference type="InterPro" id="IPR011990">
    <property type="entry name" value="TPR-like_helical_dom_sf"/>
</dbReference>
<dbReference type="SUPFAM" id="SSF47413">
    <property type="entry name" value="lambda repressor-like DNA-binding domains"/>
    <property type="match status" value="1"/>
</dbReference>
<sequence length="293" mass="33879">MKEKIASLIKRTRLEKGFSQKELSEGICAQAVISKIEKAEVSPSVELFFKLVKKLDIDSSVILELFQLKKSTEESILTDELKSILYRREYDTLEYFLQFISKDSVSPIQMPYIQYLNGVLLFGKYKKSNEALEILEELLPTLVENVNLFLRVGIAIAGMYSELEEYAASLNQYESLIHHYHESNDWELKVLFQYGYSRILYLCNNFEKALVYNAESLELLKNRNTLFMLGNTLLMRANILAKRSIISEAIDMVKKSIVVYDLEGDELLKNLAQSLLIDLLEQESQDEKEINEI</sequence>
<dbReference type="RefSeq" id="WP_180274932.1">
    <property type="nucleotide sequence ID" value="NZ_JAIMEC010000034.1"/>
</dbReference>
<dbReference type="InterPro" id="IPR041315">
    <property type="entry name" value="PlcR_TPR"/>
</dbReference>
<dbReference type="GO" id="GO:0003677">
    <property type="term" value="F:DNA binding"/>
    <property type="evidence" value="ECO:0007669"/>
    <property type="project" value="InterPro"/>
</dbReference>
<dbReference type="SUPFAM" id="SSF48452">
    <property type="entry name" value="TPR-like"/>
    <property type="match status" value="1"/>
</dbReference>
<dbReference type="PANTHER" id="PTHR37038">
    <property type="entry name" value="TRANSCRIPTIONAL REGULATOR-RELATED"/>
    <property type="match status" value="1"/>
</dbReference>
<dbReference type="SMART" id="SM00530">
    <property type="entry name" value="HTH_XRE"/>
    <property type="match status" value="1"/>
</dbReference>
<comment type="caution">
    <text evidence="2">The sequence shown here is derived from an EMBL/GenBank/DDBJ whole genome shotgun (WGS) entry which is preliminary data.</text>
</comment>
<proteinExistence type="predicted"/>
<dbReference type="PANTHER" id="PTHR37038:SF14">
    <property type="entry name" value="TRANSCRIPTIONAL ACTIVATOR"/>
    <property type="match status" value="1"/>
</dbReference>
<gene>
    <name evidence="2" type="ORF">NOL13_06350</name>
</gene>
<dbReference type="InterPro" id="IPR001387">
    <property type="entry name" value="Cro/C1-type_HTH"/>
</dbReference>
<name>A0A9X4MT52_STRSU</name>
<dbReference type="Pfam" id="PF01381">
    <property type="entry name" value="HTH_3"/>
    <property type="match status" value="1"/>
</dbReference>
<dbReference type="CDD" id="cd00093">
    <property type="entry name" value="HTH_XRE"/>
    <property type="match status" value="1"/>
</dbReference>
<feature type="domain" description="HTH cro/C1-type" evidence="1">
    <location>
        <begin position="9"/>
        <end position="62"/>
    </location>
</feature>